<name>A0A934ILL5_9HYPH</name>
<comment type="similarity">
    <text evidence="1">Belongs to the metallo-dependent hydrolases superfamily.</text>
</comment>
<reference evidence="3" key="1">
    <citation type="submission" date="2020-12" db="EMBL/GenBank/DDBJ databases">
        <title>Bacterial taxonomy.</title>
        <authorList>
            <person name="Pan X."/>
        </authorList>
    </citation>
    <scope>NUCLEOTIDE SEQUENCE</scope>
    <source>
        <strain evidence="3">B2012</strain>
    </source>
</reference>
<sequence length="293" mass="31963">MRRVDAHCHFWRLDRGDYGWLDAAVPALDPIRRDVAPAEMAPLAAAAGIGSLVAVQAAPSTAETAYLLGLAQRHHEIEGVVGWVDLADPSAVADIDRFAADPAFKGVRPMLQDLEEDDWIAARPRADALARLSAHGLRFDALVMPRHLAPLYDALGRWPDIAVVIDHAAKPALRADADDPRHVMWREGMARLAADTGAFCKLSGLLTEMAPEQRASPKAALATLRPVLDRLLDWFGPERLMWGSDWPVLTLAASHAEWVALTDTLLKPLDEASRAAILGGTARRFYGLTEETL</sequence>
<keyword evidence="4" id="KW-1185">Reference proteome</keyword>
<evidence type="ECO:0000313" key="4">
    <source>
        <dbReference type="Proteomes" id="UP000609531"/>
    </source>
</evidence>
<organism evidence="3 4">
    <name type="scientific">Acuticoccus mangrovi</name>
    <dbReference type="NCBI Taxonomy" id="2796142"/>
    <lineage>
        <taxon>Bacteria</taxon>
        <taxon>Pseudomonadati</taxon>
        <taxon>Pseudomonadota</taxon>
        <taxon>Alphaproteobacteria</taxon>
        <taxon>Hyphomicrobiales</taxon>
        <taxon>Amorphaceae</taxon>
        <taxon>Acuticoccus</taxon>
    </lineage>
</organism>
<dbReference type="Pfam" id="PF04909">
    <property type="entry name" value="Amidohydro_2"/>
    <property type="match status" value="1"/>
</dbReference>
<dbReference type="Proteomes" id="UP000609531">
    <property type="component" value="Unassembled WGS sequence"/>
</dbReference>
<dbReference type="InterPro" id="IPR006680">
    <property type="entry name" value="Amidohydro-rel"/>
</dbReference>
<evidence type="ECO:0000256" key="1">
    <source>
        <dbReference type="ARBA" id="ARBA00038310"/>
    </source>
</evidence>
<dbReference type="InterPro" id="IPR032466">
    <property type="entry name" value="Metal_Hydrolase"/>
</dbReference>
<dbReference type="SUPFAM" id="SSF51556">
    <property type="entry name" value="Metallo-dependent hydrolases"/>
    <property type="match status" value="1"/>
</dbReference>
<gene>
    <name evidence="3" type="ORF">JCR33_02390</name>
</gene>
<evidence type="ECO:0000313" key="3">
    <source>
        <dbReference type="EMBL" id="MBJ3774517.1"/>
    </source>
</evidence>
<dbReference type="Gene3D" id="3.20.20.140">
    <property type="entry name" value="Metal-dependent hydrolases"/>
    <property type="match status" value="1"/>
</dbReference>
<dbReference type="GO" id="GO:0016787">
    <property type="term" value="F:hydrolase activity"/>
    <property type="evidence" value="ECO:0007669"/>
    <property type="project" value="InterPro"/>
</dbReference>
<dbReference type="InterPro" id="IPR052350">
    <property type="entry name" value="Metallo-dep_Lactonases"/>
</dbReference>
<feature type="domain" description="Amidohydrolase-related" evidence="2">
    <location>
        <begin position="4"/>
        <end position="288"/>
    </location>
</feature>
<dbReference type="AlphaFoldDB" id="A0A934ILL5"/>
<protein>
    <submittedName>
        <fullName evidence="3">Amidohydrolase family protein</fullName>
    </submittedName>
</protein>
<evidence type="ECO:0000259" key="2">
    <source>
        <dbReference type="Pfam" id="PF04909"/>
    </source>
</evidence>
<comment type="caution">
    <text evidence="3">The sequence shown here is derived from an EMBL/GenBank/DDBJ whole genome shotgun (WGS) entry which is preliminary data.</text>
</comment>
<dbReference type="EMBL" id="JAEKJA010000001">
    <property type="protein sequence ID" value="MBJ3774517.1"/>
    <property type="molecule type" value="Genomic_DNA"/>
</dbReference>
<dbReference type="PANTHER" id="PTHR43569">
    <property type="entry name" value="AMIDOHYDROLASE"/>
    <property type="match status" value="1"/>
</dbReference>
<proteinExistence type="inferred from homology"/>
<dbReference type="PANTHER" id="PTHR43569:SF2">
    <property type="entry name" value="AMIDOHYDROLASE-RELATED DOMAIN-CONTAINING PROTEIN"/>
    <property type="match status" value="1"/>
</dbReference>
<accession>A0A934ILL5</accession>
<dbReference type="RefSeq" id="WP_198880392.1">
    <property type="nucleotide sequence ID" value="NZ_JAEKJA010000001.1"/>
</dbReference>